<dbReference type="RefSeq" id="WP_159338151.1">
    <property type="nucleotide sequence ID" value="NZ_AP024329.1"/>
</dbReference>
<dbReference type="EMBL" id="AP024329">
    <property type="protein sequence ID" value="BCQ34979.1"/>
    <property type="molecule type" value="Genomic_DNA"/>
</dbReference>
<feature type="domain" description="ATPase BadF/BadG/BcrA/BcrD type" evidence="1">
    <location>
        <begin position="7"/>
        <end position="284"/>
    </location>
</feature>
<dbReference type="Proteomes" id="UP000677515">
    <property type="component" value="Chromosome"/>
</dbReference>
<evidence type="ECO:0000313" key="3">
    <source>
        <dbReference type="Proteomes" id="UP000677515"/>
    </source>
</evidence>
<keyword evidence="3" id="KW-1185">Reference proteome</keyword>
<dbReference type="InterPro" id="IPR043129">
    <property type="entry name" value="ATPase_NBD"/>
</dbReference>
<protein>
    <submittedName>
        <fullName evidence="2">Glucosamine kinase GspK</fullName>
    </submittedName>
</protein>
<reference evidence="2 3" key="1">
    <citation type="submission" date="2021-01" db="EMBL/GenBank/DDBJ databases">
        <title>Complete genome sequence of Erwinia rhapontici MAFF 311153.</title>
        <authorList>
            <person name="Morohoshi T."/>
            <person name="Someya N."/>
        </authorList>
    </citation>
    <scope>NUCLEOTIDE SEQUENCE [LARGE SCALE GENOMIC DNA]</scope>
    <source>
        <strain evidence="2 3">MAFF 311153</strain>
    </source>
</reference>
<keyword evidence="2" id="KW-0808">Transferase</keyword>
<proteinExistence type="predicted"/>
<dbReference type="InterPro" id="IPR002731">
    <property type="entry name" value="ATPase_BadF"/>
</dbReference>
<dbReference type="PANTHER" id="PTHR43190">
    <property type="entry name" value="N-ACETYL-D-GLUCOSAMINE KINASE"/>
    <property type="match status" value="1"/>
</dbReference>
<dbReference type="CDD" id="cd24082">
    <property type="entry name" value="ASKHA_NBD_GspK-like"/>
    <property type="match status" value="1"/>
</dbReference>
<accession>A0ABM7N0I4</accession>
<dbReference type="GO" id="GO:0016301">
    <property type="term" value="F:kinase activity"/>
    <property type="evidence" value="ECO:0007669"/>
    <property type="project" value="UniProtKB-KW"/>
</dbReference>
<dbReference type="SUPFAM" id="SSF53067">
    <property type="entry name" value="Actin-like ATPase domain"/>
    <property type="match status" value="2"/>
</dbReference>
<dbReference type="PANTHER" id="PTHR43190:SF3">
    <property type="entry name" value="N-ACETYL-D-GLUCOSAMINE KINASE"/>
    <property type="match status" value="1"/>
</dbReference>
<organism evidence="2 3">
    <name type="scientific">Erwinia rhapontici</name>
    <name type="common">Pectobacterium rhapontici</name>
    <dbReference type="NCBI Taxonomy" id="55212"/>
    <lineage>
        <taxon>Bacteria</taxon>
        <taxon>Pseudomonadati</taxon>
        <taxon>Pseudomonadota</taxon>
        <taxon>Gammaproteobacteria</taxon>
        <taxon>Enterobacterales</taxon>
        <taxon>Erwiniaceae</taxon>
        <taxon>Erwinia</taxon>
    </lineage>
</organism>
<evidence type="ECO:0000259" key="1">
    <source>
        <dbReference type="Pfam" id="PF01869"/>
    </source>
</evidence>
<sequence length="292" mass="30564">MYSDYLLGIDGGGTHCRARLTDKQGVLLAEVTGGAANVWSDFAQAIDSVEQLIARAMATAGLPPDALKKTALVAGLAGANVASVAAQLADWQPACASLQVLSDVEIACAGAHAGSAGAVLIVGTGSQGAAWDGERFTLLGGWGFALSDQGSGAELGRRALRQALLAHEDLIVKTDFTQTVMARFQHSAETMLLWTRTATPGDWARVVPEVFSAAAAQDPHAVKLIRQTAEDIAMIVRRLRLLSSGHIALMGGLAAPIERWLDDDIRALLVPPQQDALAGALLLAHYHASFAE</sequence>
<evidence type="ECO:0000313" key="2">
    <source>
        <dbReference type="EMBL" id="BCQ34979.1"/>
    </source>
</evidence>
<dbReference type="InterPro" id="IPR052519">
    <property type="entry name" value="Euk-type_GlcNAc_Kinase"/>
</dbReference>
<name>A0ABM7N0I4_ERWRD</name>
<keyword evidence="2" id="KW-0418">Kinase</keyword>
<dbReference type="Pfam" id="PF01869">
    <property type="entry name" value="BcrAD_BadFG"/>
    <property type="match status" value="1"/>
</dbReference>
<dbReference type="Gene3D" id="3.30.420.40">
    <property type="match status" value="2"/>
</dbReference>
<gene>
    <name evidence="2" type="primary">gspK</name>
    <name evidence="2" type="ORF">ERHA53_23220</name>
</gene>